<dbReference type="AlphaFoldDB" id="A0A9Q1MU47"/>
<dbReference type="PANTHER" id="PTHR39267:SF1">
    <property type="entry name" value="SURVIVAL MOTOR NEURON PROTEIN"/>
    <property type="match status" value="1"/>
</dbReference>
<keyword evidence="4" id="KW-1185">Reference proteome</keyword>
<dbReference type="Pfam" id="PF20636">
    <property type="entry name" value="SMN_G2-BD"/>
    <property type="match status" value="1"/>
</dbReference>
<dbReference type="OrthoDB" id="197400at2759"/>
<sequence length="303" mass="33322">MGKDDLWDDSILINAFNDAVSKYKVMHSEGAKLSSKEENLTAPDGGSNELKSSGEGDDNSKVAPDTTTEMRDASNLPSVKENSSFEAVPPENHTGQLNEQSTQDKAIKSISSQSLEDYNQLLYKYYELEDQRQKILQQLNQFGIWGDQNSGSTSQEHQAYASQNLNQTESSFYCPYGCQSWVSPCITSPYCLGGNQDDKPCDASLQCVQKKNSSPQNPNLVNIAMEAAEKALSSLKQASNTASLNSFAKEGEQLSGKQIEMNPVTAENTDGLEKDLKEVLNAWYSAGFHTGKYLSEQSNKRHG</sequence>
<dbReference type="EMBL" id="JAJAGQ010000003">
    <property type="protein sequence ID" value="KAJ8568196.1"/>
    <property type="molecule type" value="Genomic_DNA"/>
</dbReference>
<dbReference type="PANTHER" id="PTHR39267">
    <property type="entry name" value="SURVIVAL MOTOR NEURON-LIKE PROTEIN 1"/>
    <property type="match status" value="1"/>
</dbReference>
<feature type="domain" description="Survival Motor Neuron Gemin2-binding" evidence="2">
    <location>
        <begin position="4"/>
        <end position="27"/>
    </location>
</feature>
<feature type="compositionally biased region" description="Basic and acidic residues" evidence="1">
    <location>
        <begin position="27"/>
        <end position="39"/>
    </location>
</feature>
<dbReference type="InterPro" id="IPR049481">
    <property type="entry name" value="SMN_G2-BD"/>
</dbReference>
<name>A0A9Q1MU47_9SOLA</name>
<dbReference type="Proteomes" id="UP001152561">
    <property type="component" value="Unassembled WGS sequence"/>
</dbReference>
<evidence type="ECO:0000313" key="4">
    <source>
        <dbReference type="Proteomes" id="UP001152561"/>
    </source>
</evidence>
<organism evidence="3 4">
    <name type="scientific">Anisodus acutangulus</name>
    <dbReference type="NCBI Taxonomy" id="402998"/>
    <lineage>
        <taxon>Eukaryota</taxon>
        <taxon>Viridiplantae</taxon>
        <taxon>Streptophyta</taxon>
        <taxon>Embryophyta</taxon>
        <taxon>Tracheophyta</taxon>
        <taxon>Spermatophyta</taxon>
        <taxon>Magnoliopsida</taxon>
        <taxon>eudicotyledons</taxon>
        <taxon>Gunneridae</taxon>
        <taxon>Pentapetalae</taxon>
        <taxon>asterids</taxon>
        <taxon>lamiids</taxon>
        <taxon>Solanales</taxon>
        <taxon>Solanaceae</taxon>
        <taxon>Solanoideae</taxon>
        <taxon>Hyoscyameae</taxon>
        <taxon>Anisodus</taxon>
    </lineage>
</organism>
<evidence type="ECO:0000313" key="3">
    <source>
        <dbReference type="EMBL" id="KAJ8568196.1"/>
    </source>
</evidence>
<dbReference type="InterPro" id="IPR040424">
    <property type="entry name" value="Smn1"/>
</dbReference>
<proteinExistence type="predicted"/>
<evidence type="ECO:0000256" key="1">
    <source>
        <dbReference type="SAM" id="MobiDB-lite"/>
    </source>
</evidence>
<gene>
    <name evidence="3" type="ORF">K7X08_020918</name>
</gene>
<reference evidence="4" key="1">
    <citation type="journal article" date="2023" name="Proc. Natl. Acad. Sci. U.S.A.">
        <title>Genomic and structural basis for evolution of tropane alkaloid biosynthesis.</title>
        <authorList>
            <person name="Wanga Y.-J."/>
            <person name="Taina T."/>
            <person name="Yua J.-Y."/>
            <person name="Lia J."/>
            <person name="Xua B."/>
            <person name="Chenc J."/>
            <person name="D'Auriad J.C."/>
            <person name="Huanga J.-P."/>
            <person name="Huanga S.-X."/>
        </authorList>
    </citation>
    <scope>NUCLEOTIDE SEQUENCE [LARGE SCALE GENOMIC DNA]</scope>
    <source>
        <strain evidence="4">cv. KIB-2019</strain>
    </source>
</reference>
<feature type="compositionally biased region" description="Polar residues" evidence="1">
    <location>
        <begin position="93"/>
        <end position="105"/>
    </location>
</feature>
<accession>A0A9Q1MU47</accession>
<comment type="caution">
    <text evidence="3">The sequence shown here is derived from an EMBL/GenBank/DDBJ whole genome shotgun (WGS) entry which is preliminary data.</text>
</comment>
<feature type="compositionally biased region" description="Polar residues" evidence="1">
    <location>
        <begin position="75"/>
        <end position="85"/>
    </location>
</feature>
<evidence type="ECO:0000259" key="2">
    <source>
        <dbReference type="Pfam" id="PF20636"/>
    </source>
</evidence>
<dbReference type="CDD" id="cd22851">
    <property type="entry name" value="SMN_N"/>
    <property type="match status" value="1"/>
</dbReference>
<feature type="region of interest" description="Disordered" evidence="1">
    <location>
        <begin position="27"/>
        <end position="105"/>
    </location>
</feature>
<protein>
    <recommendedName>
        <fullName evidence="2">Survival Motor Neuron Gemin2-binding domain-containing protein</fullName>
    </recommendedName>
</protein>